<evidence type="ECO:0000256" key="1">
    <source>
        <dbReference type="SAM" id="MobiDB-lite"/>
    </source>
</evidence>
<evidence type="ECO:0000313" key="3">
    <source>
        <dbReference type="Proteomes" id="UP001501455"/>
    </source>
</evidence>
<protein>
    <submittedName>
        <fullName evidence="2">Uncharacterized protein</fullName>
    </submittedName>
</protein>
<name>A0ABP6UH12_9ACTN</name>
<accession>A0ABP6UH12</accession>
<comment type="caution">
    <text evidence="2">The sequence shown here is derived from an EMBL/GenBank/DDBJ whole genome shotgun (WGS) entry which is preliminary data.</text>
</comment>
<keyword evidence="3" id="KW-1185">Reference proteome</keyword>
<dbReference type="Proteomes" id="UP001501455">
    <property type="component" value="Unassembled WGS sequence"/>
</dbReference>
<organism evidence="2 3">
    <name type="scientific">Streptomyces prasinosporus</name>
    <dbReference type="NCBI Taxonomy" id="68256"/>
    <lineage>
        <taxon>Bacteria</taxon>
        <taxon>Bacillati</taxon>
        <taxon>Actinomycetota</taxon>
        <taxon>Actinomycetes</taxon>
        <taxon>Kitasatosporales</taxon>
        <taxon>Streptomycetaceae</taxon>
        <taxon>Streptomyces</taxon>
        <taxon>Streptomyces albogriseolus group</taxon>
    </lineage>
</organism>
<evidence type="ECO:0000313" key="2">
    <source>
        <dbReference type="EMBL" id="GAA3506033.1"/>
    </source>
</evidence>
<feature type="region of interest" description="Disordered" evidence="1">
    <location>
        <begin position="1"/>
        <end position="21"/>
    </location>
</feature>
<sequence length="94" mass="11047">MPGQRKRRHRQQEQARRAAARFAPDAGRWEVLFETQDESEWHAHIRRLRASDPQIDWAATRVDRFCGRLTQPTTFRLSHFVPKATPVPDHDSCT</sequence>
<feature type="compositionally biased region" description="Basic residues" evidence="1">
    <location>
        <begin position="1"/>
        <end position="10"/>
    </location>
</feature>
<dbReference type="EMBL" id="BAAAXF010000088">
    <property type="protein sequence ID" value="GAA3506033.1"/>
    <property type="molecule type" value="Genomic_DNA"/>
</dbReference>
<proteinExistence type="predicted"/>
<reference evidence="3" key="1">
    <citation type="journal article" date="2019" name="Int. J. Syst. Evol. Microbiol.">
        <title>The Global Catalogue of Microorganisms (GCM) 10K type strain sequencing project: providing services to taxonomists for standard genome sequencing and annotation.</title>
        <authorList>
            <consortium name="The Broad Institute Genomics Platform"/>
            <consortium name="The Broad Institute Genome Sequencing Center for Infectious Disease"/>
            <person name="Wu L."/>
            <person name="Ma J."/>
        </authorList>
    </citation>
    <scope>NUCLEOTIDE SEQUENCE [LARGE SCALE GENOMIC DNA]</scope>
    <source>
        <strain evidence="3">JCM 4816</strain>
    </source>
</reference>
<gene>
    <name evidence="2" type="ORF">GCM10019016_131480</name>
</gene>